<protein>
    <submittedName>
        <fullName evidence="2">Uncharacterized protein</fullName>
    </submittedName>
</protein>
<keyword evidence="1" id="KW-0732">Signal</keyword>
<dbReference type="Gene3D" id="3.50.50.60">
    <property type="entry name" value="FAD/NAD(P)-binding domain"/>
    <property type="match status" value="1"/>
</dbReference>
<feature type="signal peptide" evidence="1">
    <location>
        <begin position="1"/>
        <end position="27"/>
    </location>
</feature>
<dbReference type="Proteomes" id="UP001578633">
    <property type="component" value="Chromosome 6"/>
</dbReference>
<dbReference type="InterPro" id="IPR036188">
    <property type="entry name" value="FAD/NAD-bd_sf"/>
</dbReference>
<dbReference type="SUPFAM" id="SSF51905">
    <property type="entry name" value="FAD/NAD(P)-binding domain"/>
    <property type="match status" value="1"/>
</dbReference>
<dbReference type="EMBL" id="JBHGVX010000006">
    <property type="protein sequence ID" value="KAL1794921.1"/>
    <property type="molecule type" value="Genomic_DNA"/>
</dbReference>
<feature type="chain" id="PRO_5046422845" evidence="1">
    <location>
        <begin position="28"/>
        <end position="229"/>
    </location>
</feature>
<name>A0ABR3UEL1_9PLEO</name>
<accession>A0ABR3UEL1</accession>
<evidence type="ECO:0000313" key="3">
    <source>
        <dbReference type="Proteomes" id="UP001578633"/>
    </source>
</evidence>
<gene>
    <name evidence="2" type="ORF">ACET3X_006737</name>
</gene>
<evidence type="ECO:0000256" key="1">
    <source>
        <dbReference type="SAM" id="SignalP"/>
    </source>
</evidence>
<keyword evidence="3" id="KW-1185">Reference proteome</keyword>
<reference evidence="2 3" key="1">
    <citation type="submission" date="2024-09" db="EMBL/GenBank/DDBJ databases">
        <title>T2T genomes of carrot and Alternaria dauci and their utility for understanding host-pathogen interaction during carrot leaf blight disease.</title>
        <authorList>
            <person name="Liu W."/>
            <person name="Xu S."/>
            <person name="Ou C."/>
            <person name="Liu X."/>
            <person name="Zhuang F."/>
            <person name="Deng X.W."/>
        </authorList>
    </citation>
    <scope>NUCLEOTIDE SEQUENCE [LARGE SCALE GENOMIC DNA]</scope>
    <source>
        <strain evidence="2 3">A2016</strain>
    </source>
</reference>
<comment type="caution">
    <text evidence="2">The sequence shown here is derived from an EMBL/GenBank/DDBJ whole genome shotgun (WGS) entry which is preliminary data.</text>
</comment>
<proteinExistence type="predicted"/>
<sequence length="229" mass="24608">MSRLISTLAHSLCVYAILAAAEESSISEPIELIRDVAIIGGGVSGTYAAVRLREDLNTSIVLIEPRPNLGGHTSTYHIPNTNTSIDFGVQSYLPYGPASDFFARFGIATAIPTNRRLTALNVDVETGEILEDYSAPSANATNEAFQRWLSITSKYEEILEPGYWDFPSPADIPADLLTPFGEFAKLNKLEAAVPRIVTISGVGYGGVRDLLTLNVLQAFGASLTRGQSA</sequence>
<dbReference type="Gene3D" id="1.10.405.20">
    <property type="match status" value="1"/>
</dbReference>
<dbReference type="RefSeq" id="XP_069305505.1">
    <property type="nucleotide sequence ID" value="XM_069452899.1"/>
</dbReference>
<dbReference type="Pfam" id="PF13450">
    <property type="entry name" value="NAD_binding_8"/>
    <property type="match status" value="1"/>
</dbReference>
<evidence type="ECO:0000313" key="2">
    <source>
        <dbReference type="EMBL" id="KAL1794921.1"/>
    </source>
</evidence>
<dbReference type="GeneID" id="96087059"/>
<organism evidence="2 3">
    <name type="scientific">Alternaria dauci</name>
    <dbReference type="NCBI Taxonomy" id="48095"/>
    <lineage>
        <taxon>Eukaryota</taxon>
        <taxon>Fungi</taxon>
        <taxon>Dikarya</taxon>
        <taxon>Ascomycota</taxon>
        <taxon>Pezizomycotina</taxon>
        <taxon>Dothideomycetes</taxon>
        <taxon>Pleosporomycetidae</taxon>
        <taxon>Pleosporales</taxon>
        <taxon>Pleosporineae</taxon>
        <taxon>Pleosporaceae</taxon>
        <taxon>Alternaria</taxon>
        <taxon>Alternaria sect. Porri</taxon>
    </lineage>
</organism>